<gene>
    <name evidence="4" type="ORF">EDD58_102256</name>
</gene>
<evidence type="ECO:0000313" key="5">
    <source>
        <dbReference type="Proteomes" id="UP000294937"/>
    </source>
</evidence>
<evidence type="ECO:0000259" key="3">
    <source>
        <dbReference type="Pfam" id="PF21537"/>
    </source>
</evidence>
<name>A0A4R3L9A1_9BACL</name>
<evidence type="ECO:0000256" key="1">
    <source>
        <dbReference type="SAM" id="Phobius"/>
    </source>
</evidence>
<dbReference type="AlphaFoldDB" id="A0A4R3L9A1"/>
<keyword evidence="1" id="KW-1133">Transmembrane helix</keyword>
<dbReference type="PANTHER" id="PTHR40047">
    <property type="entry name" value="UPF0703 PROTEIN YCGQ"/>
    <property type="match status" value="1"/>
</dbReference>
<keyword evidence="1" id="KW-0812">Transmembrane</keyword>
<dbReference type="InterPro" id="IPR015402">
    <property type="entry name" value="DUF1980"/>
</dbReference>
<dbReference type="Pfam" id="PF21537">
    <property type="entry name" value="DUF1980_C"/>
    <property type="match status" value="1"/>
</dbReference>
<feature type="domain" description="DUF1980" evidence="2">
    <location>
        <begin position="10"/>
        <end position="97"/>
    </location>
</feature>
<dbReference type="OrthoDB" id="9770408at2"/>
<dbReference type="Proteomes" id="UP000294937">
    <property type="component" value="Unassembled WGS sequence"/>
</dbReference>
<feature type="transmembrane region" description="Helical" evidence="1">
    <location>
        <begin position="66"/>
        <end position="82"/>
    </location>
</feature>
<reference evidence="4 5" key="1">
    <citation type="submission" date="2019-03" db="EMBL/GenBank/DDBJ databases">
        <title>Genomic Encyclopedia of Type Strains, Phase IV (KMG-IV): sequencing the most valuable type-strain genomes for metagenomic binning, comparative biology and taxonomic classification.</title>
        <authorList>
            <person name="Goeker M."/>
        </authorList>
    </citation>
    <scope>NUCLEOTIDE SEQUENCE [LARGE SCALE GENOMIC DNA]</scope>
    <source>
        <strain evidence="4 5">DSM 45707</strain>
    </source>
</reference>
<organism evidence="4 5">
    <name type="scientific">Hazenella coriacea</name>
    <dbReference type="NCBI Taxonomy" id="1179467"/>
    <lineage>
        <taxon>Bacteria</taxon>
        <taxon>Bacillati</taxon>
        <taxon>Bacillota</taxon>
        <taxon>Bacilli</taxon>
        <taxon>Bacillales</taxon>
        <taxon>Thermoactinomycetaceae</taxon>
        <taxon>Hazenella</taxon>
    </lineage>
</organism>
<evidence type="ECO:0000259" key="2">
    <source>
        <dbReference type="Pfam" id="PF09323"/>
    </source>
</evidence>
<dbReference type="Pfam" id="PF09323">
    <property type="entry name" value="DUF1980"/>
    <property type="match status" value="1"/>
</dbReference>
<protein>
    <submittedName>
        <fullName evidence="4">Putative membrane protein</fullName>
    </submittedName>
</protein>
<dbReference type="EMBL" id="SMAG01000002">
    <property type="protein sequence ID" value="TCS95680.1"/>
    <property type="molecule type" value="Genomic_DNA"/>
</dbReference>
<evidence type="ECO:0000313" key="4">
    <source>
        <dbReference type="EMBL" id="TCS95680.1"/>
    </source>
</evidence>
<feature type="domain" description="DUF1980" evidence="3">
    <location>
        <begin position="128"/>
        <end position="258"/>
    </location>
</feature>
<dbReference type="InterPro" id="IPR048447">
    <property type="entry name" value="DUF1980_C"/>
</dbReference>
<keyword evidence="1" id="KW-0472">Membrane</keyword>
<comment type="caution">
    <text evidence="4">The sequence shown here is derived from an EMBL/GenBank/DDBJ whole genome shotgun (WGS) entry which is preliminary data.</text>
</comment>
<sequence length="260" mass="29320">MGSWLRAGLCFGIALMLSSLLISGEISLYVNPRFKWLIGISVLLLIILGTVQLWNLRGGELHRVRFWGYFLVSLPVLIYIFLPPKVLDASVAQQKGVTYVSPNAVATSSTTTQPNGGSSGEPEIMDVENPYKKMIQEIKQQPVITLTEKNYSDYMNAISLYPEEVKGKKIKLIGFVYRDETLKEDEFVTGRFTVTCCAADATVVGFLTKWNQAQTLKLNQWVEVNGQLDMVLSEGFNLPIIQLESYEMIEPLKDPYIYFQ</sequence>
<keyword evidence="5" id="KW-1185">Reference proteome</keyword>
<proteinExistence type="predicted"/>
<dbReference type="PANTHER" id="PTHR40047:SF1">
    <property type="entry name" value="UPF0703 PROTEIN YCGQ"/>
    <property type="match status" value="1"/>
</dbReference>
<accession>A0A4R3L9A1</accession>
<dbReference type="NCBIfam" id="TIGR03943">
    <property type="entry name" value="TIGR03943 family putative permease subunit"/>
    <property type="match status" value="1"/>
</dbReference>
<dbReference type="InterPro" id="IPR048493">
    <property type="entry name" value="DUF1980_N"/>
</dbReference>
<dbReference type="InterPro" id="IPR052955">
    <property type="entry name" value="UPF0703_membrane_permease"/>
</dbReference>
<feature type="transmembrane region" description="Helical" evidence="1">
    <location>
        <begin position="36"/>
        <end position="54"/>
    </location>
</feature>
<dbReference type="RefSeq" id="WP_131923665.1">
    <property type="nucleotide sequence ID" value="NZ_SMAG01000002.1"/>
</dbReference>
<feature type="transmembrane region" description="Helical" evidence="1">
    <location>
        <begin position="7"/>
        <end position="30"/>
    </location>
</feature>